<dbReference type="GO" id="GO:0003700">
    <property type="term" value="F:DNA-binding transcription factor activity"/>
    <property type="evidence" value="ECO:0007669"/>
    <property type="project" value="InterPro"/>
</dbReference>
<dbReference type="Gene3D" id="3.40.640.10">
    <property type="entry name" value="Type I PLP-dependent aspartate aminotransferase-like (Major domain)"/>
    <property type="match status" value="1"/>
</dbReference>
<organism evidence="7">
    <name type="scientific">freshwater metagenome</name>
    <dbReference type="NCBI Taxonomy" id="449393"/>
    <lineage>
        <taxon>unclassified sequences</taxon>
        <taxon>metagenomes</taxon>
        <taxon>ecological metagenomes</taxon>
    </lineage>
</organism>
<dbReference type="PANTHER" id="PTHR46577:SF2">
    <property type="entry name" value="TRANSCRIPTIONAL REGULATORY PROTEIN"/>
    <property type="match status" value="1"/>
</dbReference>
<dbReference type="PROSITE" id="PS50949">
    <property type="entry name" value="HTH_GNTR"/>
    <property type="match status" value="1"/>
</dbReference>
<reference evidence="7" key="1">
    <citation type="submission" date="2020-05" db="EMBL/GenBank/DDBJ databases">
        <authorList>
            <person name="Chiriac C."/>
            <person name="Salcher M."/>
            <person name="Ghai R."/>
            <person name="Kavagutti S V."/>
        </authorList>
    </citation>
    <scope>NUCLEOTIDE SEQUENCE</scope>
</reference>
<dbReference type="Pfam" id="PF00392">
    <property type="entry name" value="GntR"/>
    <property type="match status" value="1"/>
</dbReference>
<dbReference type="InterPro" id="IPR015424">
    <property type="entry name" value="PyrdxlP-dep_Trfase"/>
</dbReference>
<dbReference type="AlphaFoldDB" id="A0A6J7DUZ1"/>
<keyword evidence="4" id="KW-0238">DNA-binding</keyword>
<proteinExistence type="inferred from homology"/>
<dbReference type="GO" id="GO:0030170">
    <property type="term" value="F:pyridoxal phosphate binding"/>
    <property type="evidence" value="ECO:0007669"/>
    <property type="project" value="InterPro"/>
</dbReference>
<name>A0A6J7DUZ1_9ZZZZ</name>
<dbReference type="SUPFAM" id="SSF53383">
    <property type="entry name" value="PLP-dependent transferases"/>
    <property type="match status" value="1"/>
</dbReference>
<dbReference type="Pfam" id="PF00155">
    <property type="entry name" value="Aminotran_1_2"/>
    <property type="match status" value="1"/>
</dbReference>
<evidence type="ECO:0000256" key="3">
    <source>
        <dbReference type="ARBA" id="ARBA00023015"/>
    </source>
</evidence>
<evidence type="ECO:0000256" key="5">
    <source>
        <dbReference type="ARBA" id="ARBA00023163"/>
    </source>
</evidence>
<feature type="domain" description="HTH gntR-type" evidence="6">
    <location>
        <begin position="11"/>
        <end position="79"/>
    </location>
</feature>
<evidence type="ECO:0000256" key="2">
    <source>
        <dbReference type="ARBA" id="ARBA00022898"/>
    </source>
</evidence>
<evidence type="ECO:0000256" key="1">
    <source>
        <dbReference type="ARBA" id="ARBA00005384"/>
    </source>
</evidence>
<evidence type="ECO:0000256" key="4">
    <source>
        <dbReference type="ARBA" id="ARBA00023125"/>
    </source>
</evidence>
<dbReference type="InterPro" id="IPR004839">
    <property type="entry name" value="Aminotransferase_I/II_large"/>
</dbReference>
<dbReference type="PANTHER" id="PTHR46577">
    <property type="entry name" value="HTH-TYPE TRANSCRIPTIONAL REGULATORY PROTEIN GABR"/>
    <property type="match status" value="1"/>
</dbReference>
<dbReference type="CDD" id="cd07377">
    <property type="entry name" value="WHTH_GntR"/>
    <property type="match status" value="1"/>
</dbReference>
<dbReference type="SUPFAM" id="SSF46785">
    <property type="entry name" value="Winged helix' DNA-binding domain"/>
    <property type="match status" value="1"/>
</dbReference>
<dbReference type="CDD" id="cd00609">
    <property type="entry name" value="AAT_like"/>
    <property type="match status" value="1"/>
</dbReference>
<dbReference type="InterPro" id="IPR000524">
    <property type="entry name" value="Tscrpt_reg_HTH_GntR"/>
</dbReference>
<comment type="similarity">
    <text evidence="1">In the C-terminal section; belongs to the class-I pyridoxal-phosphate-dependent aminotransferase family.</text>
</comment>
<sequence>MLTEISTAIDDRSARGIAAAIGRMITAGTLPVDSRLPTVRALSKTLRVSPTTVSEAWQTLAAVGAIEARGRLGTFVRQPVGPGSPQRYRRVTEGPGHFELDLSSGTPDPDLLPDLSRVVALVSRQSLTSSYLDQPVLPELDRILRDTWPFAAEDMTVVDGAMDALDRVAQVIVRLGDRVVVEHPCFPPVIDLLERLGAEVIGVDVDTEGISVEGLRAALALQPTAVFLQPRAQNPTGVTMTARRCAAISRLLATSTAIVVEDDHSGDIASGALFSVGSTLPSRTVHIRSFSKSHGPDLRLAAIGGAGDVVSAVANRRLLGPGWSSRILQAVLVALLQDPATAKSLRKARQEYTRRRRVVTDVLAERGVPFTGTDGINLWMRVDDERSALLTLAAQGIGAAPGKPFMVRDDDDSLRVTVGLLQGSDHEIAAVAHRLADAAALSQDRFGVRRPGQR</sequence>
<dbReference type="InterPro" id="IPR036390">
    <property type="entry name" value="WH_DNA-bd_sf"/>
</dbReference>
<keyword evidence="3" id="KW-0805">Transcription regulation</keyword>
<dbReference type="Gene3D" id="1.10.10.10">
    <property type="entry name" value="Winged helix-like DNA-binding domain superfamily/Winged helix DNA-binding domain"/>
    <property type="match status" value="1"/>
</dbReference>
<dbReference type="EMBL" id="CAFBLP010000017">
    <property type="protein sequence ID" value="CAB4872695.1"/>
    <property type="molecule type" value="Genomic_DNA"/>
</dbReference>
<protein>
    <submittedName>
        <fullName evidence="7">Unannotated protein</fullName>
    </submittedName>
</protein>
<dbReference type="InterPro" id="IPR051446">
    <property type="entry name" value="HTH_trans_reg/aminotransferase"/>
</dbReference>
<keyword evidence="5" id="KW-0804">Transcription</keyword>
<dbReference type="SMART" id="SM00345">
    <property type="entry name" value="HTH_GNTR"/>
    <property type="match status" value="1"/>
</dbReference>
<accession>A0A6J7DUZ1</accession>
<evidence type="ECO:0000313" key="7">
    <source>
        <dbReference type="EMBL" id="CAB4872695.1"/>
    </source>
</evidence>
<keyword evidence="2" id="KW-0663">Pyridoxal phosphate</keyword>
<gene>
    <name evidence="7" type="ORF">UFOPK3376_00927</name>
</gene>
<dbReference type="InterPro" id="IPR015421">
    <property type="entry name" value="PyrdxlP-dep_Trfase_major"/>
</dbReference>
<dbReference type="InterPro" id="IPR036388">
    <property type="entry name" value="WH-like_DNA-bd_sf"/>
</dbReference>
<evidence type="ECO:0000259" key="6">
    <source>
        <dbReference type="PROSITE" id="PS50949"/>
    </source>
</evidence>
<dbReference type="GO" id="GO:0003677">
    <property type="term" value="F:DNA binding"/>
    <property type="evidence" value="ECO:0007669"/>
    <property type="project" value="UniProtKB-KW"/>
</dbReference>